<feature type="transmembrane region" description="Helical" evidence="6">
    <location>
        <begin position="32"/>
        <end position="56"/>
    </location>
</feature>
<feature type="transmembrane region" description="Helical" evidence="6">
    <location>
        <begin position="135"/>
        <end position="157"/>
    </location>
</feature>
<evidence type="ECO:0000256" key="3">
    <source>
        <dbReference type="ARBA" id="ARBA00022692"/>
    </source>
</evidence>
<feature type="transmembrane region" description="Helical" evidence="6">
    <location>
        <begin position="163"/>
        <end position="185"/>
    </location>
</feature>
<sequence>MTAPGTMTAKPPLALSAASFVSTFDRFAVTPMLVLIAAGLGAPLAATVSVASGYFLAYGVSQAAWGVLSDRYGRIRIMRLTLLGAAAAGVVSALAPELTSLIVARIAAGACFGAIIPTSLTYVGDTVAQQQRQQALSRLVGLMAIGTALATALSGALADLVHWRAVFVLPALLAVPCSFALRGLPEPKLPEVTSLRTHVTAVLRNRWALVVFGLAFVEGGVLLGTMTFLASALQHHGVEATAAGLATAGYGIGVWAFSALLRLVSQRWPVWLLIVVGGAQMCAGYVIVTAHVDITTVVISTLLLGGGWSFMHSSLQTWATSVAPTARGTAVSMFASALFGGSAASAAVGGLLVEDGQYPLLFGATAAVGAVLTTVAALARHRYRP</sequence>
<gene>
    <name evidence="8" type="ORF">GCM10010470_08740</name>
</gene>
<dbReference type="InterPro" id="IPR036259">
    <property type="entry name" value="MFS_trans_sf"/>
</dbReference>
<evidence type="ECO:0000256" key="5">
    <source>
        <dbReference type="ARBA" id="ARBA00023136"/>
    </source>
</evidence>
<dbReference type="InterPro" id="IPR011701">
    <property type="entry name" value="MFS"/>
</dbReference>
<proteinExistence type="predicted"/>
<name>A0ABN3V4K6_9PSEU</name>
<organism evidence="8 9">
    <name type="scientific">Saccharopolyspora taberi</name>
    <dbReference type="NCBI Taxonomy" id="60895"/>
    <lineage>
        <taxon>Bacteria</taxon>
        <taxon>Bacillati</taxon>
        <taxon>Actinomycetota</taxon>
        <taxon>Actinomycetes</taxon>
        <taxon>Pseudonocardiales</taxon>
        <taxon>Pseudonocardiaceae</taxon>
        <taxon>Saccharopolyspora</taxon>
    </lineage>
</organism>
<comment type="caution">
    <text evidence="8">The sequence shown here is derived from an EMBL/GenBank/DDBJ whole genome shotgun (WGS) entry which is preliminary data.</text>
</comment>
<feature type="transmembrane region" description="Helical" evidence="6">
    <location>
        <begin position="294"/>
        <end position="311"/>
    </location>
</feature>
<keyword evidence="2" id="KW-1003">Cell membrane</keyword>
<keyword evidence="4 6" id="KW-1133">Transmembrane helix</keyword>
<evidence type="ECO:0000256" key="4">
    <source>
        <dbReference type="ARBA" id="ARBA00022989"/>
    </source>
</evidence>
<accession>A0ABN3V4K6</accession>
<evidence type="ECO:0000313" key="9">
    <source>
        <dbReference type="Proteomes" id="UP001500979"/>
    </source>
</evidence>
<keyword evidence="5 6" id="KW-0472">Membrane</keyword>
<dbReference type="Gene3D" id="1.20.1250.20">
    <property type="entry name" value="MFS general substrate transporter like domains"/>
    <property type="match status" value="1"/>
</dbReference>
<protein>
    <recommendedName>
        <fullName evidence="7">Major facilitator superfamily (MFS) profile domain-containing protein</fullName>
    </recommendedName>
</protein>
<feature type="transmembrane region" description="Helical" evidence="6">
    <location>
        <begin position="102"/>
        <end position="123"/>
    </location>
</feature>
<evidence type="ECO:0000313" key="8">
    <source>
        <dbReference type="EMBL" id="GAA2777838.1"/>
    </source>
</evidence>
<evidence type="ECO:0000256" key="1">
    <source>
        <dbReference type="ARBA" id="ARBA00004651"/>
    </source>
</evidence>
<dbReference type="PANTHER" id="PTHR43124:SF3">
    <property type="entry name" value="CHLORAMPHENICOL EFFLUX PUMP RV0191"/>
    <property type="match status" value="1"/>
</dbReference>
<comment type="subcellular location">
    <subcellularLocation>
        <location evidence="1">Cell membrane</location>
        <topology evidence="1">Multi-pass membrane protein</topology>
    </subcellularLocation>
</comment>
<dbReference type="EMBL" id="BAAAUX010000004">
    <property type="protein sequence ID" value="GAA2777838.1"/>
    <property type="molecule type" value="Genomic_DNA"/>
</dbReference>
<feature type="transmembrane region" description="Helical" evidence="6">
    <location>
        <begin position="242"/>
        <end position="261"/>
    </location>
</feature>
<dbReference type="PANTHER" id="PTHR43124">
    <property type="entry name" value="PURINE EFFLUX PUMP PBUE"/>
    <property type="match status" value="1"/>
</dbReference>
<evidence type="ECO:0000259" key="7">
    <source>
        <dbReference type="PROSITE" id="PS50850"/>
    </source>
</evidence>
<dbReference type="InterPro" id="IPR050189">
    <property type="entry name" value="MFS_Efflux_Transporters"/>
</dbReference>
<dbReference type="SUPFAM" id="SSF103473">
    <property type="entry name" value="MFS general substrate transporter"/>
    <property type="match status" value="1"/>
</dbReference>
<feature type="transmembrane region" description="Helical" evidence="6">
    <location>
        <begin position="206"/>
        <end position="230"/>
    </location>
</feature>
<dbReference type="PROSITE" id="PS50850">
    <property type="entry name" value="MFS"/>
    <property type="match status" value="1"/>
</dbReference>
<dbReference type="RefSeq" id="WP_344678068.1">
    <property type="nucleotide sequence ID" value="NZ_BAAAUX010000004.1"/>
</dbReference>
<keyword evidence="3 6" id="KW-0812">Transmembrane</keyword>
<dbReference type="InterPro" id="IPR020846">
    <property type="entry name" value="MFS_dom"/>
</dbReference>
<evidence type="ECO:0000256" key="6">
    <source>
        <dbReference type="SAM" id="Phobius"/>
    </source>
</evidence>
<dbReference type="Pfam" id="PF07690">
    <property type="entry name" value="MFS_1"/>
    <property type="match status" value="1"/>
</dbReference>
<evidence type="ECO:0000256" key="2">
    <source>
        <dbReference type="ARBA" id="ARBA00022475"/>
    </source>
</evidence>
<keyword evidence="9" id="KW-1185">Reference proteome</keyword>
<feature type="transmembrane region" description="Helical" evidence="6">
    <location>
        <begin position="268"/>
        <end position="288"/>
    </location>
</feature>
<dbReference type="Proteomes" id="UP001500979">
    <property type="component" value="Unassembled WGS sequence"/>
</dbReference>
<feature type="transmembrane region" description="Helical" evidence="6">
    <location>
        <begin position="77"/>
        <end position="96"/>
    </location>
</feature>
<feature type="transmembrane region" description="Helical" evidence="6">
    <location>
        <begin position="358"/>
        <end position="379"/>
    </location>
</feature>
<feature type="transmembrane region" description="Helical" evidence="6">
    <location>
        <begin position="331"/>
        <end position="352"/>
    </location>
</feature>
<feature type="domain" description="Major facilitator superfamily (MFS) profile" evidence="7">
    <location>
        <begin position="11"/>
        <end position="385"/>
    </location>
</feature>
<reference evidence="8 9" key="1">
    <citation type="journal article" date="2019" name="Int. J. Syst. Evol. Microbiol.">
        <title>The Global Catalogue of Microorganisms (GCM) 10K type strain sequencing project: providing services to taxonomists for standard genome sequencing and annotation.</title>
        <authorList>
            <consortium name="The Broad Institute Genomics Platform"/>
            <consortium name="The Broad Institute Genome Sequencing Center for Infectious Disease"/>
            <person name="Wu L."/>
            <person name="Ma J."/>
        </authorList>
    </citation>
    <scope>NUCLEOTIDE SEQUENCE [LARGE SCALE GENOMIC DNA]</scope>
    <source>
        <strain evidence="8 9">JCM 9383</strain>
    </source>
</reference>